<dbReference type="GeneTree" id="ENSGT00940000172725"/>
<dbReference type="SMART" id="SM00173">
    <property type="entry name" value="RAS"/>
    <property type="match status" value="1"/>
</dbReference>
<dbReference type="GO" id="GO:0003924">
    <property type="term" value="F:GTPase activity"/>
    <property type="evidence" value="ECO:0000318"/>
    <property type="project" value="GO_Central"/>
</dbReference>
<dbReference type="Pfam" id="PF00071">
    <property type="entry name" value="Ras"/>
    <property type="match status" value="1"/>
</dbReference>
<keyword evidence="5" id="KW-1185">Reference proteome</keyword>
<keyword evidence="2" id="KW-0547">Nucleotide-binding</keyword>
<dbReference type="PROSITE" id="PS51421">
    <property type="entry name" value="RAS"/>
    <property type="match status" value="1"/>
</dbReference>
<dbReference type="GO" id="GO:0006887">
    <property type="term" value="P:exocytosis"/>
    <property type="evidence" value="ECO:0000318"/>
    <property type="project" value="GO_Central"/>
</dbReference>
<dbReference type="Ensembl" id="ENSCINT00000005841.3">
    <property type="protein sequence ID" value="ENSCINP00000005841.3"/>
    <property type="gene ID" value="ENSCING00000002864.3"/>
</dbReference>
<name>F6TMB6_CIOIN</name>
<dbReference type="SUPFAM" id="SSF52540">
    <property type="entry name" value="P-loop containing nucleoside triphosphate hydrolases"/>
    <property type="match status" value="1"/>
</dbReference>
<reference evidence="4" key="3">
    <citation type="submission" date="2025-09" db="UniProtKB">
        <authorList>
            <consortium name="Ensembl"/>
        </authorList>
    </citation>
    <scope>IDENTIFICATION</scope>
</reference>
<dbReference type="InParanoid" id="F6TMB6"/>
<dbReference type="InterPro" id="IPR005225">
    <property type="entry name" value="Small_GTP-bd"/>
</dbReference>
<dbReference type="PRINTS" id="PR00449">
    <property type="entry name" value="RASTRNSFRMNG"/>
</dbReference>
<dbReference type="GO" id="GO:0005794">
    <property type="term" value="C:Golgi apparatus"/>
    <property type="evidence" value="ECO:0000318"/>
    <property type="project" value="GO_Central"/>
</dbReference>
<evidence type="ECO:0000256" key="1">
    <source>
        <dbReference type="ARBA" id="ARBA00006270"/>
    </source>
</evidence>
<evidence type="ECO:0000256" key="2">
    <source>
        <dbReference type="ARBA" id="ARBA00022741"/>
    </source>
</evidence>
<organism evidence="4 5">
    <name type="scientific">Ciona intestinalis</name>
    <name type="common">Transparent sea squirt</name>
    <name type="synonym">Ascidia intestinalis</name>
    <dbReference type="NCBI Taxonomy" id="7719"/>
    <lineage>
        <taxon>Eukaryota</taxon>
        <taxon>Metazoa</taxon>
        <taxon>Chordata</taxon>
        <taxon>Tunicata</taxon>
        <taxon>Ascidiacea</taxon>
        <taxon>Phlebobranchia</taxon>
        <taxon>Cionidae</taxon>
        <taxon>Ciona</taxon>
    </lineage>
</organism>
<dbReference type="FunFam" id="3.40.50.300:FF:005249">
    <property type="entry name" value="ras-related protein RABA2b-like"/>
    <property type="match status" value="1"/>
</dbReference>
<dbReference type="SMART" id="SM00176">
    <property type="entry name" value="RAN"/>
    <property type="match status" value="1"/>
</dbReference>
<dbReference type="OMA" id="LEIINMM"/>
<dbReference type="HOGENOM" id="CLU_041217_10_1_1"/>
<dbReference type="InterPro" id="IPR027417">
    <property type="entry name" value="P-loop_NTPase"/>
</dbReference>
<proteinExistence type="inferred from homology"/>
<accession>F6TMB6</accession>
<gene>
    <name evidence="4" type="primary">LOC100184914</name>
</gene>
<reference evidence="4" key="2">
    <citation type="submission" date="2025-08" db="UniProtKB">
        <authorList>
            <consortium name="Ensembl"/>
        </authorList>
    </citation>
    <scope>IDENTIFICATION</scope>
</reference>
<evidence type="ECO:0000313" key="5">
    <source>
        <dbReference type="Proteomes" id="UP000008144"/>
    </source>
</evidence>
<keyword evidence="3" id="KW-0342">GTP-binding</keyword>
<dbReference type="Proteomes" id="UP000008144">
    <property type="component" value="Unassembled WGS sequence"/>
</dbReference>
<dbReference type="NCBIfam" id="TIGR00231">
    <property type="entry name" value="small_GTP"/>
    <property type="match status" value="1"/>
</dbReference>
<reference evidence="5" key="1">
    <citation type="journal article" date="2002" name="Science">
        <title>The draft genome of Ciona intestinalis: insights into chordate and vertebrate origins.</title>
        <authorList>
            <person name="Dehal P."/>
            <person name="Satou Y."/>
            <person name="Campbell R.K."/>
            <person name="Chapman J."/>
            <person name="Degnan B."/>
            <person name="De Tomaso A."/>
            <person name="Davidson B."/>
            <person name="Di Gregorio A."/>
            <person name="Gelpke M."/>
            <person name="Goodstein D.M."/>
            <person name="Harafuji N."/>
            <person name="Hastings K.E."/>
            <person name="Ho I."/>
            <person name="Hotta K."/>
            <person name="Huang W."/>
            <person name="Kawashima T."/>
            <person name="Lemaire P."/>
            <person name="Martinez D."/>
            <person name="Meinertzhagen I.A."/>
            <person name="Necula S."/>
            <person name="Nonaka M."/>
            <person name="Putnam N."/>
            <person name="Rash S."/>
            <person name="Saiga H."/>
            <person name="Satake M."/>
            <person name="Terry A."/>
            <person name="Yamada L."/>
            <person name="Wang H.G."/>
            <person name="Awazu S."/>
            <person name="Azumi K."/>
            <person name="Boore J."/>
            <person name="Branno M."/>
            <person name="Chin-Bow S."/>
            <person name="DeSantis R."/>
            <person name="Doyle S."/>
            <person name="Francino P."/>
            <person name="Keys D.N."/>
            <person name="Haga S."/>
            <person name="Hayashi H."/>
            <person name="Hino K."/>
            <person name="Imai K.S."/>
            <person name="Inaba K."/>
            <person name="Kano S."/>
            <person name="Kobayashi K."/>
            <person name="Kobayashi M."/>
            <person name="Lee B.I."/>
            <person name="Makabe K.W."/>
            <person name="Manohar C."/>
            <person name="Matassi G."/>
            <person name="Medina M."/>
            <person name="Mochizuki Y."/>
            <person name="Mount S."/>
            <person name="Morishita T."/>
            <person name="Miura S."/>
            <person name="Nakayama A."/>
            <person name="Nishizaka S."/>
            <person name="Nomoto H."/>
            <person name="Ohta F."/>
            <person name="Oishi K."/>
            <person name="Rigoutsos I."/>
            <person name="Sano M."/>
            <person name="Sasaki A."/>
            <person name="Sasakura Y."/>
            <person name="Shoguchi E."/>
            <person name="Shin-i T."/>
            <person name="Spagnuolo A."/>
            <person name="Stainier D."/>
            <person name="Suzuki M.M."/>
            <person name="Tassy O."/>
            <person name="Takatori N."/>
            <person name="Tokuoka M."/>
            <person name="Yagi K."/>
            <person name="Yoshizaki F."/>
            <person name="Wada S."/>
            <person name="Zhang C."/>
            <person name="Hyatt P.D."/>
            <person name="Larimer F."/>
            <person name="Detter C."/>
            <person name="Doggett N."/>
            <person name="Glavina T."/>
            <person name="Hawkins T."/>
            <person name="Richardson P."/>
            <person name="Lucas S."/>
            <person name="Kohara Y."/>
            <person name="Levine M."/>
            <person name="Satoh N."/>
            <person name="Rokhsar D.S."/>
        </authorList>
    </citation>
    <scope>NUCLEOTIDE SEQUENCE [LARGE SCALE GENOMIC DNA]</scope>
</reference>
<sequence>MTYSQECKYDQVMKVLLIGDPGVGKTQIVNKFTRDQFDDDVKPTVGVEYVTKVIHVKGKVVCLHIWDLAGREMFRSITNAYYHGAVGALIVYDITKVRTFENVSNWFENLARTMSEYVDSPVTMMVGNKVDLRHQRSVPIETAMRVAKQRNSTFVETSALTGCDVEKAFQRLAERIMDKLEEAELRHKVTVGGGLEVGSQSLSAQP</sequence>
<dbReference type="SMART" id="SM00175">
    <property type="entry name" value="RAB"/>
    <property type="match status" value="1"/>
</dbReference>
<dbReference type="PROSITE" id="PS51419">
    <property type="entry name" value="RAB"/>
    <property type="match status" value="1"/>
</dbReference>
<protein>
    <submittedName>
        <fullName evidence="4">Ras-related protein RABA2b-like</fullName>
    </submittedName>
</protein>
<dbReference type="GO" id="GO:0055037">
    <property type="term" value="C:recycling endosome"/>
    <property type="evidence" value="ECO:0000318"/>
    <property type="project" value="GO_Central"/>
</dbReference>
<dbReference type="InterPro" id="IPR001806">
    <property type="entry name" value="Small_GTPase"/>
</dbReference>
<dbReference type="SMART" id="SM00174">
    <property type="entry name" value="RHO"/>
    <property type="match status" value="1"/>
</dbReference>
<dbReference type="GO" id="GO:0005525">
    <property type="term" value="F:GTP binding"/>
    <property type="evidence" value="ECO:0000318"/>
    <property type="project" value="GO_Central"/>
</dbReference>
<dbReference type="InterPro" id="IPR050209">
    <property type="entry name" value="Rab_GTPases_membrane_traffic"/>
</dbReference>
<comment type="similarity">
    <text evidence="1">Belongs to the small GTPase superfamily. Rab family.</text>
</comment>
<dbReference type="Gene3D" id="3.40.50.300">
    <property type="entry name" value="P-loop containing nucleotide triphosphate hydrolases"/>
    <property type="match status" value="1"/>
</dbReference>
<evidence type="ECO:0000313" key="4">
    <source>
        <dbReference type="Ensembl" id="ENSCINP00000005841.3"/>
    </source>
</evidence>
<dbReference type="AlphaFoldDB" id="F6TMB6"/>
<evidence type="ECO:0000256" key="3">
    <source>
        <dbReference type="ARBA" id="ARBA00023134"/>
    </source>
</evidence>
<dbReference type="STRING" id="7719.ENSCINP00000005841"/>
<dbReference type="PANTHER" id="PTHR47979">
    <property type="entry name" value="DRAB11-RELATED"/>
    <property type="match status" value="1"/>
</dbReference>